<protein>
    <submittedName>
        <fullName evidence="1">Uncharacterized protein</fullName>
    </submittedName>
</protein>
<dbReference type="EMBL" id="RCHS01001618">
    <property type="protein sequence ID" value="RMX52533.1"/>
    <property type="molecule type" value="Genomic_DNA"/>
</dbReference>
<proteinExistence type="predicted"/>
<reference evidence="1 2" key="1">
    <citation type="journal article" date="2018" name="Sci. Rep.">
        <title>Comparative analysis of the Pocillopora damicornis genome highlights role of immune system in coral evolution.</title>
        <authorList>
            <person name="Cunning R."/>
            <person name="Bay R.A."/>
            <person name="Gillette P."/>
            <person name="Baker A.C."/>
            <person name="Traylor-Knowles N."/>
        </authorList>
    </citation>
    <scope>NUCLEOTIDE SEQUENCE [LARGE SCALE GENOMIC DNA]</scope>
    <source>
        <strain evidence="1">RSMAS</strain>
        <tissue evidence="1">Whole animal</tissue>
    </source>
</reference>
<gene>
    <name evidence="1" type="ORF">pdam_00025877</name>
</gene>
<evidence type="ECO:0000313" key="2">
    <source>
        <dbReference type="Proteomes" id="UP000275408"/>
    </source>
</evidence>
<organism evidence="1 2">
    <name type="scientific">Pocillopora damicornis</name>
    <name type="common">Cauliflower coral</name>
    <name type="synonym">Millepora damicornis</name>
    <dbReference type="NCBI Taxonomy" id="46731"/>
    <lineage>
        <taxon>Eukaryota</taxon>
        <taxon>Metazoa</taxon>
        <taxon>Cnidaria</taxon>
        <taxon>Anthozoa</taxon>
        <taxon>Hexacorallia</taxon>
        <taxon>Scleractinia</taxon>
        <taxon>Astrocoeniina</taxon>
        <taxon>Pocilloporidae</taxon>
        <taxon>Pocillopora</taxon>
    </lineage>
</organism>
<comment type="caution">
    <text evidence="1">The sequence shown here is derived from an EMBL/GenBank/DDBJ whole genome shotgun (WGS) entry which is preliminary data.</text>
</comment>
<accession>A0A3M6UFT8</accession>
<keyword evidence="2" id="KW-1185">Reference proteome</keyword>
<evidence type="ECO:0000313" key="1">
    <source>
        <dbReference type="EMBL" id="RMX52533.1"/>
    </source>
</evidence>
<dbReference type="Proteomes" id="UP000275408">
    <property type="component" value="Unassembled WGS sequence"/>
</dbReference>
<name>A0A3M6UFT8_POCDA</name>
<sequence>MAAEHETAISLYFKMTAAVFWRNELKIEYGEDNENTKNRLFAILGWLDRANLGDLASYLKFSVSKYVFNYGPSISSTTAAFHTKKILLMNSLIFLLKTIG</sequence>
<dbReference type="AlphaFoldDB" id="A0A3M6UFT8"/>